<evidence type="ECO:0000313" key="3">
    <source>
        <dbReference type="EMBL" id="TYC51404.1"/>
    </source>
</evidence>
<dbReference type="GO" id="GO:0003700">
    <property type="term" value="F:DNA-binding transcription factor activity"/>
    <property type="evidence" value="ECO:0007669"/>
    <property type="project" value="TreeGrafter"/>
</dbReference>
<evidence type="ECO:0000259" key="2">
    <source>
        <dbReference type="PROSITE" id="PS50943"/>
    </source>
</evidence>
<organism evidence="3 4">
    <name type="scientific">Zoogloea oleivorans</name>
    <dbReference type="NCBI Taxonomy" id="1552750"/>
    <lineage>
        <taxon>Bacteria</taxon>
        <taxon>Pseudomonadati</taxon>
        <taxon>Pseudomonadota</taxon>
        <taxon>Betaproteobacteria</taxon>
        <taxon>Rhodocyclales</taxon>
        <taxon>Zoogloeaceae</taxon>
        <taxon>Zoogloea</taxon>
    </lineage>
</organism>
<dbReference type="PROSITE" id="PS50943">
    <property type="entry name" value="HTH_CROC1"/>
    <property type="match status" value="1"/>
</dbReference>
<dbReference type="Gene3D" id="1.10.260.40">
    <property type="entry name" value="lambda repressor-like DNA-binding domains"/>
    <property type="match status" value="1"/>
</dbReference>
<dbReference type="CDD" id="cd00093">
    <property type="entry name" value="HTH_XRE"/>
    <property type="match status" value="1"/>
</dbReference>
<dbReference type="SMART" id="SM00530">
    <property type="entry name" value="HTH_XRE"/>
    <property type="match status" value="1"/>
</dbReference>
<keyword evidence="1" id="KW-0238">DNA-binding</keyword>
<comment type="caution">
    <text evidence="3">The sequence shown here is derived from an EMBL/GenBank/DDBJ whole genome shotgun (WGS) entry which is preliminary data.</text>
</comment>
<dbReference type="Pfam" id="PF01381">
    <property type="entry name" value="HTH_3"/>
    <property type="match status" value="1"/>
</dbReference>
<evidence type="ECO:0000256" key="1">
    <source>
        <dbReference type="ARBA" id="ARBA00023125"/>
    </source>
</evidence>
<name>A0A6C2CBN4_9RHOO</name>
<dbReference type="InterPro" id="IPR010982">
    <property type="entry name" value="Lambda_DNA-bd_dom_sf"/>
</dbReference>
<proteinExistence type="predicted"/>
<dbReference type="GO" id="GO:0005829">
    <property type="term" value="C:cytosol"/>
    <property type="evidence" value="ECO:0007669"/>
    <property type="project" value="TreeGrafter"/>
</dbReference>
<dbReference type="SUPFAM" id="SSF47413">
    <property type="entry name" value="lambda repressor-like DNA-binding domains"/>
    <property type="match status" value="1"/>
</dbReference>
<protein>
    <submittedName>
        <fullName evidence="3">XRE family transcriptional regulator</fullName>
    </submittedName>
</protein>
<gene>
    <name evidence="3" type="ORF">ETQ85_24245</name>
</gene>
<keyword evidence="4" id="KW-1185">Reference proteome</keyword>
<sequence length="79" mass="8735">MLVAKSFDDLRAELANEIKQTRRRLGLSQEALALQAEVDRTYVSQLERGIANPSILILHRISTVLGTDLSISLRGTSDV</sequence>
<dbReference type="OrthoDB" id="8527856at2"/>
<dbReference type="InterPro" id="IPR001387">
    <property type="entry name" value="Cro/C1-type_HTH"/>
</dbReference>
<dbReference type="Proteomes" id="UP000389128">
    <property type="component" value="Unassembled WGS sequence"/>
</dbReference>
<accession>A0A6C2CBN4</accession>
<dbReference type="PANTHER" id="PTHR46797:SF1">
    <property type="entry name" value="METHYLPHOSPHONATE SYNTHASE"/>
    <property type="match status" value="1"/>
</dbReference>
<dbReference type="AlphaFoldDB" id="A0A6C2CBN4"/>
<dbReference type="InterPro" id="IPR050807">
    <property type="entry name" value="TransReg_Diox_bact_type"/>
</dbReference>
<dbReference type="PANTHER" id="PTHR46797">
    <property type="entry name" value="HTH-TYPE TRANSCRIPTIONAL REGULATOR"/>
    <property type="match status" value="1"/>
</dbReference>
<dbReference type="EMBL" id="SDKK01000041">
    <property type="protein sequence ID" value="TYC51404.1"/>
    <property type="molecule type" value="Genomic_DNA"/>
</dbReference>
<dbReference type="GO" id="GO:0003677">
    <property type="term" value="F:DNA binding"/>
    <property type="evidence" value="ECO:0007669"/>
    <property type="project" value="UniProtKB-KW"/>
</dbReference>
<feature type="domain" description="HTH cro/C1-type" evidence="2">
    <location>
        <begin position="18"/>
        <end position="72"/>
    </location>
</feature>
<reference evidence="3 4" key="1">
    <citation type="submission" date="2019-01" db="EMBL/GenBank/DDBJ databases">
        <title>Zoogloea oleivorans genome sequencing and assembly.</title>
        <authorList>
            <person name="Tancsics A."/>
            <person name="Farkas M."/>
            <person name="Kriszt B."/>
            <person name="Maroti G."/>
            <person name="Horvath B."/>
        </authorList>
    </citation>
    <scope>NUCLEOTIDE SEQUENCE [LARGE SCALE GENOMIC DNA]</scope>
    <source>
        <strain evidence="3 4">Buc</strain>
    </source>
</reference>
<evidence type="ECO:0000313" key="4">
    <source>
        <dbReference type="Proteomes" id="UP000389128"/>
    </source>
</evidence>